<dbReference type="Gene3D" id="3.90.1210.10">
    <property type="entry name" value="Antifreeze-like/N-acetylneuraminic acid synthase C-terminal domain"/>
    <property type="match status" value="1"/>
</dbReference>
<evidence type="ECO:0000313" key="11">
    <source>
        <dbReference type="Proteomes" id="UP000196435"/>
    </source>
</evidence>
<dbReference type="GO" id="GO:0042597">
    <property type="term" value="C:periplasmic space"/>
    <property type="evidence" value="ECO:0007669"/>
    <property type="project" value="UniProtKB-SubCell"/>
</dbReference>
<comment type="similarity">
    <text evidence="2 7">Belongs to the FlgA family.</text>
</comment>
<dbReference type="AlphaFoldDB" id="A0A1N6MW18"/>
<dbReference type="GO" id="GO:0044780">
    <property type="term" value="P:bacterial-type flagellum assembly"/>
    <property type="evidence" value="ECO:0007669"/>
    <property type="project" value="InterPro"/>
</dbReference>
<keyword evidence="4" id="KW-0732">Signal</keyword>
<keyword evidence="10" id="KW-0969">Cilium</keyword>
<dbReference type="PROSITE" id="PS51257">
    <property type="entry name" value="PROKAR_LIPOPROTEIN"/>
    <property type="match status" value="1"/>
</dbReference>
<comment type="function">
    <text evidence="6 7">Involved in the assembly process of the P-ring formation. It may associate with FlgF on the rod constituting a structure essential for the P-ring assembly or may act as a modulator protein for the P-ring assembly.</text>
</comment>
<evidence type="ECO:0000259" key="8">
    <source>
        <dbReference type="SMART" id="SM00858"/>
    </source>
</evidence>
<dbReference type="Proteomes" id="UP000196435">
    <property type="component" value="Unassembled WGS sequence"/>
</dbReference>
<evidence type="ECO:0000256" key="3">
    <source>
        <dbReference type="ARBA" id="ARBA00014754"/>
    </source>
</evidence>
<dbReference type="RefSeq" id="WP_086956295.1">
    <property type="nucleotide sequence ID" value="NZ_CAWNQC010000280.1"/>
</dbReference>
<reference evidence="10" key="2">
    <citation type="submission" date="2016-12" db="EMBL/GenBank/DDBJ databases">
        <authorList>
            <person name="Song W.-J."/>
            <person name="Kurnit D.M."/>
        </authorList>
    </citation>
    <scope>NUCLEOTIDE SEQUENCE [LARGE SCALE GENOMIC DNA]</scope>
    <source>
        <strain evidence="10">HGB1681</strain>
    </source>
</reference>
<keyword evidence="10" id="KW-0966">Cell projection</keyword>
<dbReference type="EMBL" id="NIBU01000079">
    <property type="protein sequence ID" value="PHM29471.1"/>
    <property type="molecule type" value="Genomic_DNA"/>
</dbReference>
<dbReference type="PANTHER" id="PTHR36307">
    <property type="entry name" value="FLAGELLA BASAL BODY P-RING FORMATION PROTEIN FLGA"/>
    <property type="match status" value="1"/>
</dbReference>
<evidence type="ECO:0000256" key="5">
    <source>
        <dbReference type="ARBA" id="ARBA00022764"/>
    </source>
</evidence>
<evidence type="ECO:0000256" key="6">
    <source>
        <dbReference type="ARBA" id="ARBA00025643"/>
    </source>
</evidence>
<name>A0A1N6MW18_9GAMM</name>
<dbReference type="Gene3D" id="2.30.30.760">
    <property type="match status" value="1"/>
</dbReference>
<evidence type="ECO:0000256" key="1">
    <source>
        <dbReference type="ARBA" id="ARBA00004418"/>
    </source>
</evidence>
<dbReference type="InterPro" id="IPR017585">
    <property type="entry name" value="SAF_FlgA"/>
</dbReference>
<keyword evidence="12" id="KW-1185">Reference proteome</keyword>
<sequence length="229" mass="25905">MPVLKFIGFLTFFLNLFLGCSLAWGGSLTKNSQLPLLINDYFRQIHHGTNYKVSVEIKTPEQQWPTCESPDIHPPMGNKNWGNISLPVNCGQQRRFMQIYVSVTGPYLVSNRAIQRNSVLTEKDFQSRTGNLDKLPNDIIHNHKVIKNGIAIRNIPAGQFITRNMIRRPWVIKAGQNVIVIVDGQNFRVRYEGKAINNAASFDNIRIRLVSGQVITGEAQENGSVKMML</sequence>
<dbReference type="OrthoDB" id="7065435at2"/>
<reference evidence="11" key="1">
    <citation type="submission" date="2016-12" db="EMBL/GenBank/DDBJ databases">
        <authorList>
            <person name="Gaudriault S."/>
        </authorList>
    </citation>
    <scope>NUCLEOTIDE SEQUENCE [LARGE SCALE GENOMIC DNA]</scope>
    <source>
        <strain evidence="11">HGB1681 (deposited as PTA-6826 in the American Type Culture Collection)</strain>
    </source>
</reference>
<dbReference type="CDD" id="cd11614">
    <property type="entry name" value="SAF_CpaB_FlgA_like"/>
    <property type="match status" value="1"/>
</dbReference>
<dbReference type="Proteomes" id="UP000224871">
    <property type="component" value="Unassembled WGS sequence"/>
</dbReference>
<dbReference type="NCBIfam" id="TIGR03170">
    <property type="entry name" value="flgA_cterm"/>
    <property type="match status" value="1"/>
</dbReference>
<accession>A0A1N6MW18</accession>
<keyword evidence="7" id="KW-1005">Bacterial flagellum biogenesis</keyword>
<proteinExistence type="inferred from homology"/>
<keyword evidence="10" id="KW-0282">Flagellum</keyword>
<dbReference type="InterPro" id="IPR039246">
    <property type="entry name" value="Flagellar_FlgA"/>
</dbReference>
<evidence type="ECO:0000256" key="7">
    <source>
        <dbReference type="RuleBase" id="RU362063"/>
    </source>
</evidence>
<organism evidence="10 11">
    <name type="scientific">Xenorhabdus innexi</name>
    <dbReference type="NCBI Taxonomy" id="290109"/>
    <lineage>
        <taxon>Bacteria</taxon>
        <taxon>Pseudomonadati</taxon>
        <taxon>Pseudomonadota</taxon>
        <taxon>Gammaproteobacteria</taxon>
        <taxon>Enterobacterales</taxon>
        <taxon>Morganellaceae</taxon>
        <taxon>Xenorhabdus</taxon>
    </lineage>
</organism>
<evidence type="ECO:0000313" key="10">
    <source>
        <dbReference type="EMBL" id="SIP73083.1"/>
    </source>
</evidence>
<protein>
    <recommendedName>
        <fullName evidence="3 7">Flagella basal body P-ring formation protein FlgA</fullName>
    </recommendedName>
</protein>
<comment type="subcellular location">
    <subcellularLocation>
        <location evidence="1 7">Periplasm</location>
    </subcellularLocation>
</comment>
<evidence type="ECO:0000256" key="4">
    <source>
        <dbReference type="ARBA" id="ARBA00022729"/>
    </source>
</evidence>
<dbReference type="InterPro" id="IPR013974">
    <property type="entry name" value="SAF"/>
</dbReference>
<dbReference type="SMART" id="SM00858">
    <property type="entry name" value="SAF"/>
    <property type="match status" value="1"/>
</dbReference>
<dbReference type="InterPro" id="IPR041231">
    <property type="entry name" value="FlgA_N"/>
</dbReference>
<dbReference type="EMBL" id="FTLG01000082">
    <property type="protein sequence ID" value="SIP73083.1"/>
    <property type="molecule type" value="Genomic_DNA"/>
</dbReference>
<evidence type="ECO:0000313" key="9">
    <source>
        <dbReference type="EMBL" id="PHM29471.1"/>
    </source>
</evidence>
<evidence type="ECO:0000256" key="2">
    <source>
        <dbReference type="ARBA" id="ARBA00010474"/>
    </source>
</evidence>
<keyword evidence="5 7" id="KW-0574">Periplasm</keyword>
<dbReference type="Pfam" id="PF17656">
    <property type="entry name" value="ChapFlgA_N"/>
    <property type="match status" value="1"/>
</dbReference>
<feature type="domain" description="SAF" evidence="8">
    <location>
        <begin position="105"/>
        <end position="167"/>
    </location>
</feature>
<dbReference type="Pfam" id="PF13144">
    <property type="entry name" value="ChapFlgA"/>
    <property type="match status" value="1"/>
</dbReference>
<gene>
    <name evidence="10" type="primary">flgA</name>
    <name evidence="9" type="ORF">Xinn_03648</name>
    <name evidence="10" type="ORF">XIS1_1720014</name>
</gene>
<evidence type="ECO:0000313" key="12">
    <source>
        <dbReference type="Proteomes" id="UP000224871"/>
    </source>
</evidence>
<reference evidence="9 12" key="3">
    <citation type="journal article" date="2017" name="Nat. Microbiol.">
        <title>Natural product diversity associated with the nematode symbionts Photorhabdus and Xenorhabdus.</title>
        <authorList>
            <person name="Tobias N.J."/>
            <person name="Wolff H."/>
            <person name="Djahanschiri B."/>
            <person name="Grundmann F."/>
            <person name="Kronenwerth M."/>
            <person name="Shi Y.M."/>
            <person name="Simonyi S."/>
            <person name="Grun P."/>
            <person name="Shapiro-Ilan D."/>
            <person name="Pidot S.J."/>
            <person name="Stinear T.P."/>
            <person name="Ebersberger I."/>
            <person name="Bode H.B."/>
        </authorList>
    </citation>
    <scope>NUCLEOTIDE SEQUENCE [LARGE SCALE GENOMIC DNA]</scope>
    <source>
        <strain evidence="9 12">DSM 16336</strain>
    </source>
</reference>
<dbReference type="PANTHER" id="PTHR36307:SF1">
    <property type="entry name" value="FLAGELLA BASAL BODY P-RING FORMATION PROTEIN FLGA"/>
    <property type="match status" value="1"/>
</dbReference>